<keyword evidence="1" id="KW-1133">Transmembrane helix</keyword>
<dbReference type="InterPro" id="IPR010994">
    <property type="entry name" value="RuvA_2-like"/>
</dbReference>
<gene>
    <name evidence="3" type="ORF">BS1321_20905</name>
</gene>
<dbReference type="Pfam" id="PF10531">
    <property type="entry name" value="SLBB"/>
    <property type="match status" value="1"/>
</dbReference>
<dbReference type="GeneID" id="56475233"/>
<dbReference type="InterPro" id="IPR051675">
    <property type="entry name" value="Endo/Exo/Phosphatase_dom_1"/>
</dbReference>
<dbReference type="NCBIfam" id="TIGR00426">
    <property type="entry name" value="competence protein ComEA helix-hairpin-helix repeat region"/>
    <property type="match status" value="1"/>
</dbReference>
<keyword evidence="1" id="KW-0812">Transmembrane</keyword>
<name>A0A223ELR2_9BACI</name>
<dbReference type="OrthoDB" id="9790239at2"/>
<feature type="domain" description="Helix-hairpin-helix DNA-binding motif class 1" evidence="2">
    <location>
        <begin position="158"/>
        <end position="177"/>
    </location>
</feature>
<evidence type="ECO:0000259" key="2">
    <source>
        <dbReference type="SMART" id="SM00278"/>
    </source>
</evidence>
<dbReference type="Gene3D" id="1.10.150.280">
    <property type="entry name" value="AF1531-like domain"/>
    <property type="match status" value="1"/>
</dbReference>
<accession>A0A223ELR2</accession>
<reference evidence="3 4" key="1">
    <citation type="submission" date="2016-10" db="EMBL/GenBank/DDBJ databases">
        <title>The whole genome sequencing and assembly of Bacillus simplex DSM 1321 strain.</title>
        <authorList>
            <person name="Park M.-K."/>
            <person name="Lee Y.-J."/>
            <person name="Yi H."/>
            <person name="Bahn Y.-S."/>
            <person name="Kim J.F."/>
            <person name="Lee D.-W."/>
        </authorList>
    </citation>
    <scope>NUCLEOTIDE SEQUENCE [LARGE SCALE GENOMIC DNA]</scope>
    <source>
        <strain evidence="3 4">DSM 1321</strain>
    </source>
</reference>
<dbReference type="GO" id="GO:0015627">
    <property type="term" value="C:type II protein secretion system complex"/>
    <property type="evidence" value="ECO:0007669"/>
    <property type="project" value="TreeGrafter"/>
</dbReference>
<dbReference type="Proteomes" id="UP000214618">
    <property type="component" value="Chromosome"/>
</dbReference>
<dbReference type="AlphaFoldDB" id="A0A223ELR2"/>
<evidence type="ECO:0000256" key="1">
    <source>
        <dbReference type="SAM" id="Phobius"/>
    </source>
</evidence>
<dbReference type="RefSeq" id="WP_063232986.1">
    <property type="nucleotide sequence ID" value="NZ_BCVO01000005.1"/>
</dbReference>
<protein>
    <recommendedName>
        <fullName evidence="2">Helix-hairpin-helix DNA-binding motif class 1 domain-containing protein</fullName>
    </recommendedName>
</protein>
<feature type="transmembrane region" description="Helical" evidence="1">
    <location>
        <begin position="9"/>
        <end position="27"/>
    </location>
</feature>
<dbReference type="GO" id="GO:0006281">
    <property type="term" value="P:DNA repair"/>
    <property type="evidence" value="ECO:0007669"/>
    <property type="project" value="InterPro"/>
</dbReference>
<keyword evidence="1" id="KW-0472">Membrane</keyword>
<dbReference type="PANTHER" id="PTHR21180">
    <property type="entry name" value="ENDONUCLEASE/EXONUCLEASE/PHOSPHATASE FAMILY DOMAIN-CONTAINING PROTEIN 1"/>
    <property type="match status" value="1"/>
</dbReference>
<evidence type="ECO:0000313" key="4">
    <source>
        <dbReference type="Proteomes" id="UP000214618"/>
    </source>
</evidence>
<dbReference type="InterPro" id="IPR004509">
    <property type="entry name" value="Competence_ComEA_HhH"/>
</dbReference>
<proteinExistence type="predicted"/>
<feature type="domain" description="Helix-hairpin-helix DNA-binding motif class 1" evidence="2">
    <location>
        <begin position="188"/>
        <end position="207"/>
    </location>
</feature>
<dbReference type="InterPro" id="IPR003583">
    <property type="entry name" value="Hlx-hairpin-Hlx_DNA-bd_motif"/>
</dbReference>
<sequence>MEGILKRKMTMITVAVAFVATGIYFFLQQGDNPADTEDIFSIAAKEAEIEQSENQTDTEPVIIKVDVKGAVKSPGIFTAQAGDRVIDLISAAGSFTDKADKDKVNFAQIVEDQMVIYVPEIGEEDKGYLENMQVGSSGDAVSGGTSGGLVNLNTATQEDLETLTGIGPSKANAILEYRETVGKFKEVDELKKVTGIGDKTFERLRDSILVK</sequence>
<organism evidence="3 4">
    <name type="scientific">Peribacillus simplex NBRC 15720 = DSM 1321</name>
    <dbReference type="NCBI Taxonomy" id="1349754"/>
    <lineage>
        <taxon>Bacteria</taxon>
        <taxon>Bacillati</taxon>
        <taxon>Bacillota</taxon>
        <taxon>Bacilli</taxon>
        <taxon>Bacillales</taxon>
        <taxon>Bacillaceae</taxon>
        <taxon>Peribacillus</taxon>
    </lineage>
</organism>
<dbReference type="GO" id="GO:0003677">
    <property type="term" value="F:DNA binding"/>
    <property type="evidence" value="ECO:0007669"/>
    <property type="project" value="InterPro"/>
</dbReference>
<dbReference type="SUPFAM" id="SSF47781">
    <property type="entry name" value="RuvA domain 2-like"/>
    <property type="match status" value="1"/>
</dbReference>
<dbReference type="EMBL" id="CP017704">
    <property type="protein sequence ID" value="ASS96154.1"/>
    <property type="molecule type" value="Genomic_DNA"/>
</dbReference>
<dbReference type="GO" id="GO:0015628">
    <property type="term" value="P:protein secretion by the type II secretion system"/>
    <property type="evidence" value="ECO:0007669"/>
    <property type="project" value="TreeGrafter"/>
</dbReference>
<dbReference type="Pfam" id="PF12836">
    <property type="entry name" value="HHH_3"/>
    <property type="match status" value="1"/>
</dbReference>
<dbReference type="SMART" id="SM00278">
    <property type="entry name" value="HhH1"/>
    <property type="match status" value="2"/>
</dbReference>
<evidence type="ECO:0000313" key="3">
    <source>
        <dbReference type="EMBL" id="ASS96154.1"/>
    </source>
</evidence>
<dbReference type="InterPro" id="IPR019554">
    <property type="entry name" value="Soluble_ligand-bd"/>
</dbReference>
<dbReference type="PANTHER" id="PTHR21180:SF32">
    <property type="entry name" value="ENDONUCLEASE_EXONUCLEASE_PHOSPHATASE FAMILY DOMAIN-CONTAINING PROTEIN 1"/>
    <property type="match status" value="1"/>
</dbReference>